<feature type="domain" description="JmjC" evidence="9">
    <location>
        <begin position="182"/>
        <end position="350"/>
    </location>
</feature>
<dbReference type="Gene3D" id="3.30.40.10">
    <property type="entry name" value="Zinc/RING finger domain, C3HC4 (zinc finger)"/>
    <property type="match status" value="1"/>
</dbReference>
<evidence type="ECO:0000256" key="2">
    <source>
        <dbReference type="ARBA" id="ARBA00012900"/>
    </source>
</evidence>
<evidence type="ECO:0000256" key="4">
    <source>
        <dbReference type="ARBA" id="ARBA00022771"/>
    </source>
</evidence>
<evidence type="ECO:0000259" key="10">
    <source>
        <dbReference type="PROSITE" id="PS51805"/>
    </source>
</evidence>
<dbReference type="Pfam" id="PF02375">
    <property type="entry name" value="JmjN"/>
    <property type="match status" value="1"/>
</dbReference>
<dbReference type="InterPro" id="IPR055500">
    <property type="entry name" value="DUF7072"/>
</dbReference>
<sequence>MGKSSSNTRAPLGLTYSEGGVPVFYPTMDEFRDFAWFVKQVDKYGMEKGIVKVVPPKEWVDSRPQLDEAVKSIKIKNPIIQHINGTGGAYRLQNIEKKKTYDISGWRKVCQDPENQPPARRGERRKKFAKTEGSGNVKDQDDWAGFDYRFNDEEYSDERCSELEKTYWRSLTYSSAMYGADMPGSLFDDSCTIWNVAHLDNILNNLKIQIPGVNTAYLYCGMWKSTFAWHLEDMDLYSINYIHFGAPKQWYSISQKDKDRFFDVMKEIWPEEYGNCKEFLRHKTFNASPALLEQYGIKVNKVIHHQNEFMITFPYGYHSGFNFDYNVAESVNFATEAWLPYGKTANKCRCIDDSVGIDVNQLVRWMNGEEDVIYEDDNGPESLPTPPYTNEDKPAKKRRKVDRPAKKVQPPSAPKKPQHQLPPSPPQYAKCELCPDVFDHDLIQGKKGKYVHRICAQLIPETGVTLSDSLLGLERIPAERLKFKCLQCGSPKGACIKCMEPKCSRVYHASCAYPAGVLEVRKGHNQPSEFLCRFHRPKRPQKINVLETDPEIQGFAYSLLPGDVVQCQMGSSDIFAGIVDHNNLSENTAMVKVLPAQTDVMEVEWKWIRSPYTHKSSNTVPRNTNPKKNGKFAPSGEKIQFTGFKKDDNVMTDIQTIENVTWVTDQSFNAPFIPVSSSYPYFFIYRPDVSTMTAAAYYPV</sequence>
<evidence type="ECO:0000256" key="5">
    <source>
        <dbReference type="ARBA" id="ARBA00022833"/>
    </source>
</evidence>
<dbReference type="CDD" id="cd15571">
    <property type="entry name" value="ePHD"/>
    <property type="match status" value="1"/>
</dbReference>
<dbReference type="Pfam" id="PF23258">
    <property type="entry name" value="DUF7072"/>
    <property type="match status" value="1"/>
</dbReference>
<evidence type="ECO:0000256" key="7">
    <source>
        <dbReference type="SAM" id="MobiDB-lite"/>
    </source>
</evidence>
<dbReference type="InterPro" id="IPR003349">
    <property type="entry name" value="JmjN"/>
</dbReference>
<dbReference type="InterPro" id="IPR013083">
    <property type="entry name" value="Znf_RING/FYVE/PHD"/>
</dbReference>
<dbReference type="GO" id="GO:0008270">
    <property type="term" value="F:zinc ion binding"/>
    <property type="evidence" value="ECO:0007669"/>
    <property type="project" value="UniProtKB-KW"/>
</dbReference>
<dbReference type="InterPro" id="IPR034732">
    <property type="entry name" value="EPHD"/>
</dbReference>
<dbReference type="AlphaFoldDB" id="A0A642V3X2"/>
<reference evidence="11" key="1">
    <citation type="journal article" date="2019" name="G3 (Bethesda)">
        <title>Genome Assemblies of Two Rare Opportunistic Yeast Pathogens: Diutina rugosa (syn. Candida rugosa) and Trichomonascus ciferrii (syn. Candida ciferrii).</title>
        <authorList>
            <person name="Mixao V."/>
            <person name="Saus E."/>
            <person name="Hansen A.P."/>
            <person name="Lass-Florl C."/>
            <person name="Gabaldon T."/>
        </authorList>
    </citation>
    <scope>NUCLEOTIDE SEQUENCE</scope>
    <source>
        <strain evidence="11">CBS 4856</strain>
    </source>
</reference>
<dbReference type="PROSITE" id="PS51184">
    <property type="entry name" value="JMJC"/>
    <property type="match status" value="1"/>
</dbReference>
<feature type="domain" description="PHD-type" evidence="10">
    <location>
        <begin position="428"/>
        <end position="536"/>
    </location>
</feature>
<evidence type="ECO:0000256" key="3">
    <source>
        <dbReference type="ARBA" id="ARBA00022723"/>
    </source>
</evidence>
<dbReference type="InterPro" id="IPR003347">
    <property type="entry name" value="JmjC_dom"/>
</dbReference>
<dbReference type="SMART" id="SM00558">
    <property type="entry name" value="JmjC"/>
    <property type="match status" value="1"/>
</dbReference>
<dbReference type="PANTHER" id="PTHR10694:SF7">
    <property type="entry name" value="[HISTONE H3]-TRIMETHYL-L-LYSINE(9) DEMETHYLASE"/>
    <property type="match status" value="1"/>
</dbReference>
<dbReference type="Gene3D" id="2.60.120.650">
    <property type="entry name" value="Cupin"/>
    <property type="match status" value="1"/>
</dbReference>
<dbReference type="GO" id="GO:0051864">
    <property type="term" value="F:histone H3K36 demethylase activity"/>
    <property type="evidence" value="ECO:0007669"/>
    <property type="project" value="TreeGrafter"/>
</dbReference>
<dbReference type="GO" id="GO:0000785">
    <property type="term" value="C:chromatin"/>
    <property type="evidence" value="ECO:0007669"/>
    <property type="project" value="TreeGrafter"/>
</dbReference>
<evidence type="ECO:0000256" key="6">
    <source>
        <dbReference type="ARBA" id="ARBA00049349"/>
    </source>
</evidence>
<comment type="catalytic activity">
    <reaction evidence="6">
        <text>N(6),N(6),N(6)-trimethyl-L-lysyl(9)-[histone H3] + 2 2-oxoglutarate + 2 O2 = N(6)-methyl-L-lysyl(9)-[histone H3] + 2 formaldehyde + 2 succinate + 2 CO2</text>
        <dbReference type="Rhea" id="RHEA:60200"/>
        <dbReference type="Rhea" id="RHEA-COMP:15538"/>
        <dbReference type="Rhea" id="RHEA-COMP:15542"/>
        <dbReference type="ChEBI" id="CHEBI:15379"/>
        <dbReference type="ChEBI" id="CHEBI:16526"/>
        <dbReference type="ChEBI" id="CHEBI:16810"/>
        <dbReference type="ChEBI" id="CHEBI:16842"/>
        <dbReference type="ChEBI" id="CHEBI:30031"/>
        <dbReference type="ChEBI" id="CHEBI:61929"/>
        <dbReference type="ChEBI" id="CHEBI:61961"/>
        <dbReference type="EC" id="1.14.11.66"/>
    </reaction>
</comment>
<keyword evidence="3" id="KW-0479">Metal-binding</keyword>
<gene>
    <name evidence="11" type="ORF">TRICI_003401</name>
</gene>
<dbReference type="GO" id="GO:0140684">
    <property type="term" value="F:histone H3K9me2/H3K9me3 demethylase activity"/>
    <property type="evidence" value="ECO:0007669"/>
    <property type="project" value="UniProtKB-EC"/>
</dbReference>
<keyword evidence="5" id="KW-0862">Zinc</keyword>
<evidence type="ECO:0000313" key="12">
    <source>
        <dbReference type="Proteomes" id="UP000761534"/>
    </source>
</evidence>
<dbReference type="OrthoDB" id="9547406at2759"/>
<dbReference type="SUPFAM" id="SSF51197">
    <property type="entry name" value="Clavaminate synthase-like"/>
    <property type="match status" value="1"/>
</dbReference>
<keyword evidence="12" id="KW-1185">Reference proteome</keyword>
<protein>
    <recommendedName>
        <fullName evidence="2">[histone H3]-trimethyl-L-lysine(9) demethylase</fullName>
        <ecNumber evidence="2">1.14.11.66</ecNumber>
    </recommendedName>
</protein>
<evidence type="ECO:0000256" key="1">
    <source>
        <dbReference type="ARBA" id="ARBA00009711"/>
    </source>
</evidence>
<dbReference type="Pfam" id="PF02373">
    <property type="entry name" value="JmjC"/>
    <property type="match status" value="1"/>
</dbReference>
<comment type="similarity">
    <text evidence="1">Belongs to the JHDM3 histone demethylase family.</text>
</comment>
<organism evidence="11 12">
    <name type="scientific">Trichomonascus ciferrii</name>
    <dbReference type="NCBI Taxonomy" id="44093"/>
    <lineage>
        <taxon>Eukaryota</taxon>
        <taxon>Fungi</taxon>
        <taxon>Dikarya</taxon>
        <taxon>Ascomycota</taxon>
        <taxon>Saccharomycotina</taxon>
        <taxon>Dipodascomycetes</taxon>
        <taxon>Dipodascales</taxon>
        <taxon>Trichomonascaceae</taxon>
        <taxon>Trichomonascus</taxon>
        <taxon>Trichomonascus ciferrii complex</taxon>
    </lineage>
</organism>
<dbReference type="PROSITE" id="PS51183">
    <property type="entry name" value="JMJN"/>
    <property type="match status" value="1"/>
</dbReference>
<dbReference type="GO" id="GO:0005634">
    <property type="term" value="C:nucleus"/>
    <property type="evidence" value="ECO:0007669"/>
    <property type="project" value="TreeGrafter"/>
</dbReference>
<proteinExistence type="inferred from homology"/>
<dbReference type="Proteomes" id="UP000761534">
    <property type="component" value="Unassembled WGS sequence"/>
</dbReference>
<name>A0A642V3X2_9ASCO</name>
<dbReference type="EMBL" id="SWFS01000248">
    <property type="protein sequence ID" value="KAA8912683.1"/>
    <property type="molecule type" value="Genomic_DNA"/>
</dbReference>
<dbReference type="GO" id="GO:0010468">
    <property type="term" value="P:regulation of gene expression"/>
    <property type="evidence" value="ECO:0007669"/>
    <property type="project" value="TreeGrafter"/>
</dbReference>
<comment type="caution">
    <text evidence="11">The sequence shown here is derived from an EMBL/GenBank/DDBJ whole genome shotgun (WGS) entry which is preliminary data.</text>
</comment>
<evidence type="ECO:0000259" key="8">
    <source>
        <dbReference type="PROSITE" id="PS51183"/>
    </source>
</evidence>
<dbReference type="Pfam" id="PF13832">
    <property type="entry name" value="zf-HC5HC2H_2"/>
    <property type="match status" value="1"/>
</dbReference>
<feature type="region of interest" description="Disordered" evidence="7">
    <location>
        <begin position="109"/>
        <end position="136"/>
    </location>
</feature>
<dbReference type="PROSITE" id="PS51805">
    <property type="entry name" value="EPHD"/>
    <property type="match status" value="1"/>
</dbReference>
<feature type="region of interest" description="Disordered" evidence="7">
    <location>
        <begin position="373"/>
        <end position="424"/>
    </location>
</feature>
<feature type="domain" description="JmjN" evidence="8">
    <location>
        <begin position="21"/>
        <end position="62"/>
    </location>
</feature>
<keyword evidence="4" id="KW-0863">Zinc-finger</keyword>
<accession>A0A642V3X2</accession>
<dbReference type="SMART" id="SM00545">
    <property type="entry name" value="JmjN"/>
    <property type="match status" value="1"/>
</dbReference>
<dbReference type="PANTHER" id="PTHR10694">
    <property type="entry name" value="LYSINE-SPECIFIC DEMETHYLASE"/>
    <property type="match status" value="1"/>
</dbReference>
<evidence type="ECO:0000313" key="11">
    <source>
        <dbReference type="EMBL" id="KAA8912683.1"/>
    </source>
</evidence>
<dbReference type="EC" id="1.14.11.66" evidence="2"/>
<evidence type="ECO:0000259" key="9">
    <source>
        <dbReference type="PROSITE" id="PS51184"/>
    </source>
</evidence>
<dbReference type="VEuPathDB" id="FungiDB:TRICI_003401"/>